<sequence>MNIFVTGGSGFLGKRLIKRLLADNNTVTALARSDSSAKILEQLGAKAIKGSLENITQWETDLQGHDIVIHCAAPVEFWGPWEKFYQEITLATKNLLVSSSKMHVKRFIYISSESVLQDVAPLVDIDEQFPYPAEPNSYYGKAKKLAEQEILNFPTETKCIILRPTYIWGQGDKTPLTLEAKIKSGQFMWIDNGQCLIETVHVDNLVEAISLACIKGNDKQIYIVTDDDPITVKEYFNKIFQIRGIKAPNKNLPSFIANTLATIVESIWKLLNIKNPPPLSRFDLSFVAMPRKYNISKIKQELGYKPIITREVGFQQLT</sequence>
<dbReference type="GO" id="GO:0006694">
    <property type="term" value="P:steroid biosynthetic process"/>
    <property type="evidence" value="ECO:0007669"/>
    <property type="project" value="InterPro"/>
</dbReference>
<feature type="domain" description="3-beta hydroxysteroid dehydrogenase/isomerase" evidence="1">
    <location>
        <begin position="5"/>
        <end position="249"/>
    </location>
</feature>
<gene>
    <name evidence="2" type="ORF">I8748_31360</name>
</gene>
<dbReference type="RefSeq" id="WP_198128348.1">
    <property type="nucleotide sequence ID" value="NZ_JAECZC010000100.1"/>
</dbReference>
<organism evidence="2 3">
    <name type="scientific">Amazonocrinis nigriterrae CENA67</name>
    <dbReference type="NCBI Taxonomy" id="2794033"/>
    <lineage>
        <taxon>Bacteria</taxon>
        <taxon>Bacillati</taxon>
        <taxon>Cyanobacteriota</taxon>
        <taxon>Cyanophyceae</taxon>
        <taxon>Nostocales</taxon>
        <taxon>Nostocaceae</taxon>
        <taxon>Amazonocrinis</taxon>
        <taxon>Amazonocrinis nigriterrae</taxon>
    </lineage>
</organism>
<dbReference type="PANTHER" id="PTHR48079:SF6">
    <property type="entry name" value="NAD(P)-BINDING DOMAIN-CONTAINING PROTEIN-RELATED"/>
    <property type="match status" value="1"/>
</dbReference>
<evidence type="ECO:0000259" key="1">
    <source>
        <dbReference type="Pfam" id="PF01073"/>
    </source>
</evidence>
<protein>
    <submittedName>
        <fullName evidence="2">NAD(P)-dependent oxidoreductase</fullName>
    </submittedName>
</protein>
<evidence type="ECO:0000313" key="3">
    <source>
        <dbReference type="Proteomes" id="UP000632766"/>
    </source>
</evidence>
<name>A0A8J7HZR6_9NOST</name>
<dbReference type="InterPro" id="IPR036291">
    <property type="entry name" value="NAD(P)-bd_dom_sf"/>
</dbReference>
<dbReference type="SUPFAM" id="SSF51735">
    <property type="entry name" value="NAD(P)-binding Rossmann-fold domains"/>
    <property type="match status" value="1"/>
</dbReference>
<dbReference type="PANTHER" id="PTHR48079">
    <property type="entry name" value="PROTEIN YEEZ"/>
    <property type="match status" value="1"/>
</dbReference>
<proteinExistence type="predicted"/>
<dbReference type="GO" id="GO:0016616">
    <property type="term" value="F:oxidoreductase activity, acting on the CH-OH group of donors, NAD or NADP as acceptor"/>
    <property type="evidence" value="ECO:0007669"/>
    <property type="project" value="InterPro"/>
</dbReference>
<dbReference type="Pfam" id="PF01073">
    <property type="entry name" value="3Beta_HSD"/>
    <property type="match status" value="1"/>
</dbReference>
<reference evidence="2 3" key="1">
    <citation type="journal article" date="2021" name="Int. J. Syst. Evol. Microbiol.">
        <title>Amazonocrinis nigriterrae gen. nov., sp. nov., Atlanticothrix silvestris gen. nov., sp. nov. and Dendronalium phyllosphericum gen. nov., sp. nov., nostocacean cyanobacteria from Brazilian environments.</title>
        <authorList>
            <person name="Alvarenga D.O."/>
            <person name="Andreote A.P.D."/>
            <person name="Branco L.H.Z."/>
            <person name="Delbaje E."/>
            <person name="Cruz R.B."/>
            <person name="Varani A.M."/>
            <person name="Fiore M.F."/>
        </authorList>
    </citation>
    <scope>NUCLEOTIDE SEQUENCE [LARGE SCALE GENOMIC DNA]</scope>
    <source>
        <strain evidence="2 3">CENA67</strain>
    </source>
</reference>
<dbReference type="GO" id="GO:0005737">
    <property type="term" value="C:cytoplasm"/>
    <property type="evidence" value="ECO:0007669"/>
    <property type="project" value="TreeGrafter"/>
</dbReference>
<dbReference type="InterPro" id="IPR051783">
    <property type="entry name" value="NAD(P)-dependent_oxidoreduct"/>
</dbReference>
<dbReference type="Proteomes" id="UP000632766">
    <property type="component" value="Unassembled WGS sequence"/>
</dbReference>
<dbReference type="InterPro" id="IPR002225">
    <property type="entry name" value="3Beta_OHSteriod_DH/Estase"/>
</dbReference>
<dbReference type="AlphaFoldDB" id="A0A8J7HZR6"/>
<dbReference type="EMBL" id="JAECZC010000100">
    <property type="protein sequence ID" value="MBH8566600.1"/>
    <property type="molecule type" value="Genomic_DNA"/>
</dbReference>
<dbReference type="GO" id="GO:0004029">
    <property type="term" value="F:aldehyde dehydrogenase (NAD+) activity"/>
    <property type="evidence" value="ECO:0007669"/>
    <property type="project" value="TreeGrafter"/>
</dbReference>
<keyword evidence="3" id="KW-1185">Reference proteome</keyword>
<dbReference type="Gene3D" id="3.40.50.720">
    <property type="entry name" value="NAD(P)-binding Rossmann-like Domain"/>
    <property type="match status" value="1"/>
</dbReference>
<evidence type="ECO:0000313" key="2">
    <source>
        <dbReference type="EMBL" id="MBH8566600.1"/>
    </source>
</evidence>
<accession>A0A8J7HZR6</accession>
<comment type="caution">
    <text evidence="2">The sequence shown here is derived from an EMBL/GenBank/DDBJ whole genome shotgun (WGS) entry which is preliminary data.</text>
</comment>